<dbReference type="EMBL" id="GL882884">
    <property type="protein sequence ID" value="EGF80068.1"/>
    <property type="molecule type" value="Genomic_DNA"/>
</dbReference>
<dbReference type="Proteomes" id="UP000007241">
    <property type="component" value="Unassembled WGS sequence"/>
</dbReference>
<dbReference type="Pfam" id="PF02854">
    <property type="entry name" value="MIF4G"/>
    <property type="match status" value="1"/>
</dbReference>
<dbReference type="GO" id="GO:0003743">
    <property type="term" value="F:translation initiation factor activity"/>
    <property type="evidence" value="ECO:0007669"/>
    <property type="project" value="UniProtKB-KW"/>
</dbReference>
<feature type="non-terminal residue" evidence="9">
    <location>
        <position position="252"/>
    </location>
</feature>
<keyword evidence="10" id="KW-1185">Reference proteome</keyword>
<evidence type="ECO:0000256" key="5">
    <source>
        <dbReference type="ARBA" id="ARBA00022553"/>
    </source>
</evidence>
<dbReference type="FunFam" id="1.25.40.180:FF:000020">
    <property type="entry name" value="Eukaryotic translation initiation factor subunit"/>
    <property type="match status" value="1"/>
</dbReference>
<gene>
    <name evidence="9" type="ORF">BATDEDRAFT_11594</name>
</gene>
<proteinExistence type="inferred from homology"/>
<evidence type="ECO:0000259" key="8">
    <source>
        <dbReference type="SMART" id="SM00543"/>
    </source>
</evidence>
<dbReference type="Gene3D" id="1.25.40.180">
    <property type="match status" value="1"/>
</dbReference>
<dbReference type="SUPFAM" id="SSF48371">
    <property type="entry name" value="ARM repeat"/>
    <property type="match status" value="1"/>
</dbReference>
<dbReference type="PANTHER" id="PTHR23253:SF9">
    <property type="entry name" value="EUKARYOTIC TRANSLATION INITIATION FACTOR 4 GAMMA 2"/>
    <property type="match status" value="1"/>
</dbReference>
<evidence type="ECO:0000256" key="1">
    <source>
        <dbReference type="ARBA" id="ARBA00004496"/>
    </source>
</evidence>
<keyword evidence="4" id="KW-0396">Initiation factor</keyword>
<keyword evidence="3" id="KW-0963">Cytoplasm</keyword>
<feature type="domain" description="MIF4G" evidence="8">
    <location>
        <begin position="5"/>
        <end position="252"/>
    </location>
</feature>
<comment type="subcellular location">
    <subcellularLocation>
        <location evidence="1">Cytoplasm</location>
    </subcellularLocation>
</comment>
<dbReference type="STRING" id="684364.F4P2R8"/>
<evidence type="ECO:0000313" key="10">
    <source>
        <dbReference type="Proteomes" id="UP000007241"/>
    </source>
</evidence>
<dbReference type="OMA" id="IMHTCIM"/>
<dbReference type="HOGENOM" id="CLU_030857_0_1_1"/>
<protein>
    <recommendedName>
        <fullName evidence="8">MIF4G domain-containing protein</fullName>
    </recommendedName>
</protein>
<keyword evidence="6" id="KW-0694">RNA-binding</keyword>
<evidence type="ECO:0000313" key="9">
    <source>
        <dbReference type="EMBL" id="EGF80068.1"/>
    </source>
</evidence>
<dbReference type="SMART" id="SM00543">
    <property type="entry name" value="MIF4G"/>
    <property type="match status" value="1"/>
</dbReference>
<dbReference type="GO" id="GO:0003723">
    <property type="term" value="F:RNA binding"/>
    <property type="evidence" value="ECO:0007669"/>
    <property type="project" value="UniProtKB-KW"/>
</dbReference>
<evidence type="ECO:0000256" key="4">
    <source>
        <dbReference type="ARBA" id="ARBA00022540"/>
    </source>
</evidence>
<accession>F4P2R8</accession>
<dbReference type="GO" id="GO:0010494">
    <property type="term" value="C:cytoplasmic stress granule"/>
    <property type="evidence" value="ECO:0007669"/>
    <property type="project" value="UniProtKB-ARBA"/>
</dbReference>
<organism evidence="9 10">
    <name type="scientific">Batrachochytrium dendrobatidis (strain JAM81 / FGSC 10211)</name>
    <name type="common">Frog chytrid fungus</name>
    <dbReference type="NCBI Taxonomy" id="684364"/>
    <lineage>
        <taxon>Eukaryota</taxon>
        <taxon>Fungi</taxon>
        <taxon>Fungi incertae sedis</taxon>
        <taxon>Chytridiomycota</taxon>
        <taxon>Chytridiomycota incertae sedis</taxon>
        <taxon>Chytridiomycetes</taxon>
        <taxon>Rhizophydiales</taxon>
        <taxon>Rhizophydiales incertae sedis</taxon>
        <taxon>Batrachochytrium</taxon>
    </lineage>
</organism>
<keyword evidence="5" id="KW-0597">Phosphoprotein</keyword>
<name>F4P2R8_BATDJ</name>
<dbReference type="OrthoDB" id="514777at2759"/>
<dbReference type="InterPro" id="IPR016024">
    <property type="entry name" value="ARM-type_fold"/>
</dbReference>
<dbReference type="PANTHER" id="PTHR23253">
    <property type="entry name" value="EUKARYOTIC TRANSLATION INITIATION FACTOR 4 GAMMA"/>
    <property type="match status" value="1"/>
</dbReference>
<sequence length="252" mass="29168">MEVTLRKAQGLLNKLTIENFEKLSEKILNIGFDNQEIIDAIVSLIYEKALDQSTFAPMYAKLCDFLLNRLPSVQLWMNKAHKFNEFRRGIVKSCQQEFESQQKWAITDQSLQAERAEKRRNIENLTSEERQRIADEDYEIAKIKRRSLGNIKFIGELYMTPNKVIAINIIRRCIEGLMWPSKGEPDEEELESLCKLITTVGKALEYESSTVSKNDSTSVKSMNEYMQGLKQISKRQGLSSRVEFMILDVIDL</sequence>
<evidence type="ECO:0000256" key="7">
    <source>
        <dbReference type="ARBA" id="ARBA00022917"/>
    </source>
</evidence>
<evidence type="ECO:0000256" key="6">
    <source>
        <dbReference type="ARBA" id="ARBA00022884"/>
    </source>
</evidence>
<keyword evidence="7" id="KW-0648">Protein biosynthesis</keyword>
<dbReference type="InterPro" id="IPR003890">
    <property type="entry name" value="MIF4G-like_typ-3"/>
</dbReference>
<dbReference type="AlphaFoldDB" id="F4P2R8"/>
<comment type="similarity">
    <text evidence="2">Belongs to the eukaryotic initiation factor 4G family.</text>
</comment>
<dbReference type="GeneID" id="18236595"/>
<dbReference type="RefSeq" id="XP_006678875.1">
    <property type="nucleotide sequence ID" value="XM_006678812.1"/>
</dbReference>
<evidence type="ECO:0000256" key="2">
    <source>
        <dbReference type="ARBA" id="ARBA00005775"/>
    </source>
</evidence>
<dbReference type="InParanoid" id="F4P2R8"/>
<reference evidence="9 10" key="1">
    <citation type="submission" date="2009-12" db="EMBL/GenBank/DDBJ databases">
        <title>The draft genome of Batrachochytrium dendrobatidis.</title>
        <authorList>
            <consortium name="US DOE Joint Genome Institute (JGI-PGF)"/>
            <person name="Kuo A."/>
            <person name="Salamov A."/>
            <person name="Schmutz J."/>
            <person name="Lucas S."/>
            <person name="Pitluck S."/>
            <person name="Rosenblum E."/>
            <person name="Stajich J."/>
            <person name="Eisen M."/>
            <person name="Grigoriev I.V."/>
        </authorList>
    </citation>
    <scope>NUCLEOTIDE SEQUENCE [LARGE SCALE GENOMIC DNA]</scope>
    <source>
        <strain evidence="10">JAM81 / FGSC 10211</strain>
    </source>
</reference>
<evidence type="ECO:0000256" key="3">
    <source>
        <dbReference type="ARBA" id="ARBA00022490"/>
    </source>
</evidence>